<dbReference type="OrthoDB" id="10351240at2759"/>
<proteinExistence type="predicted"/>
<gene>
    <name evidence="1" type="ORF">BOTCAL_0102g00180</name>
</gene>
<organism evidence="1 2">
    <name type="scientific">Botryotinia calthae</name>
    <dbReference type="NCBI Taxonomy" id="38488"/>
    <lineage>
        <taxon>Eukaryota</taxon>
        <taxon>Fungi</taxon>
        <taxon>Dikarya</taxon>
        <taxon>Ascomycota</taxon>
        <taxon>Pezizomycotina</taxon>
        <taxon>Leotiomycetes</taxon>
        <taxon>Helotiales</taxon>
        <taxon>Sclerotiniaceae</taxon>
        <taxon>Botryotinia</taxon>
    </lineage>
</organism>
<accession>A0A4Y8D875</accession>
<evidence type="ECO:0000313" key="1">
    <source>
        <dbReference type="EMBL" id="TEY71094.1"/>
    </source>
</evidence>
<keyword evidence="2" id="KW-1185">Reference proteome</keyword>
<evidence type="ECO:0000313" key="2">
    <source>
        <dbReference type="Proteomes" id="UP000297299"/>
    </source>
</evidence>
<dbReference type="Proteomes" id="UP000297299">
    <property type="component" value="Unassembled WGS sequence"/>
</dbReference>
<protein>
    <submittedName>
        <fullName evidence="1">Uncharacterized protein</fullName>
    </submittedName>
</protein>
<name>A0A4Y8D875_9HELO</name>
<dbReference type="AlphaFoldDB" id="A0A4Y8D875"/>
<sequence length="134" mass="14893">MNVDDEMRSRIKKTPGPGRLNGCLEELQEAHVLGDRRYAKFVVGRRDWVACGGVDGLIFEWRSFGNLGISLGAHKRNEQSRGERCINQYSRGMGMGMGMGWVGIESDKEGYTSMCIVRTTSTDRCPGLVSLDCL</sequence>
<dbReference type="EMBL" id="PHWZ01000102">
    <property type="protein sequence ID" value="TEY71094.1"/>
    <property type="molecule type" value="Genomic_DNA"/>
</dbReference>
<comment type="caution">
    <text evidence="1">The sequence shown here is derived from an EMBL/GenBank/DDBJ whole genome shotgun (WGS) entry which is preliminary data.</text>
</comment>
<reference evidence="1 2" key="1">
    <citation type="submission" date="2017-11" db="EMBL/GenBank/DDBJ databases">
        <title>Comparative genomics of Botrytis spp.</title>
        <authorList>
            <person name="Valero-Jimenez C.A."/>
            <person name="Tapia P."/>
            <person name="Veloso J."/>
            <person name="Silva-Moreno E."/>
            <person name="Staats M."/>
            <person name="Valdes J.H."/>
            <person name="Van Kan J.A.L."/>
        </authorList>
    </citation>
    <scope>NUCLEOTIDE SEQUENCE [LARGE SCALE GENOMIC DNA]</scope>
    <source>
        <strain evidence="1 2">MUCL2830</strain>
    </source>
</reference>